<dbReference type="EMBL" id="CP007139">
    <property type="protein sequence ID" value="AIE86615.1"/>
    <property type="molecule type" value="Genomic_DNA"/>
</dbReference>
<protein>
    <submittedName>
        <fullName evidence="4">Polysaccharide deacetylase family protein</fullName>
    </submittedName>
</protein>
<sequence length="246" mass="27668">MLATFAVLLLAGQPEIRHDLRTRTPVLTYHDMVPDRGPGALWFDCTPQEFEQQLDWLAANGAHFISIAQLYDHLTRGAKLPSKAIAITFADNYLGFYGRALPILRRRQIPVAMFVHTDFVGSSIGRPKMSWGQLQELDREGLVTVASQTRTHPADLRTLKQKALNEEMAGSKHALEAHLGHTVRFLAYPNGKFDSRVARAAASAGYEMAFTEQLMPADRSPSIFKVARYVHTKYRRAWSDAYGRGR</sequence>
<evidence type="ECO:0000259" key="3">
    <source>
        <dbReference type="PROSITE" id="PS51677"/>
    </source>
</evidence>
<evidence type="ECO:0000256" key="2">
    <source>
        <dbReference type="ARBA" id="ARBA00022729"/>
    </source>
</evidence>
<dbReference type="InterPro" id="IPR002509">
    <property type="entry name" value="NODB_dom"/>
</dbReference>
<name>A0A068NV40_FIMGI</name>
<dbReference type="eggNOG" id="COG0726">
    <property type="taxonomic scope" value="Bacteria"/>
</dbReference>
<dbReference type="PROSITE" id="PS51677">
    <property type="entry name" value="NODB"/>
    <property type="match status" value="1"/>
</dbReference>
<keyword evidence="5" id="KW-1185">Reference proteome</keyword>
<proteinExistence type="predicted"/>
<dbReference type="Pfam" id="PF01522">
    <property type="entry name" value="Polysacc_deac_1"/>
    <property type="match status" value="1"/>
</dbReference>
<evidence type="ECO:0000256" key="1">
    <source>
        <dbReference type="ARBA" id="ARBA00004613"/>
    </source>
</evidence>
<dbReference type="GO" id="GO:0005975">
    <property type="term" value="P:carbohydrate metabolic process"/>
    <property type="evidence" value="ECO:0007669"/>
    <property type="project" value="InterPro"/>
</dbReference>
<dbReference type="Proteomes" id="UP000027982">
    <property type="component" value="Chromosome"/>
</dbReference>
<dbReference type="GO" id="GO:0016810">
    <property type="term" value="F:hydrolase activity, acting on carbon-nitrogen (but not peptide) bonds"/>
    <property type="evidence" value="ECO:0007669"/>
    <property type="project" value="InterPro"/>
</dbReference>
<dbReference type="InterPro" id="IPR051398">
    <property type="entry name" value="Polysacch_Deacetylase"/>
</dbReference>
<dbReference type="CDD" id="cd10918">
    <property type="entry name" value="CE4_NodB_like_5s_6s"/>
    <property type="match status" value="1"/>
</dbReference>
<gene>
    <name evidence="4" type="ORF">OP10G_3247</name>
</gene>
<dbReference type="AlphaFoldDB" id="A0A068NV40"/>
<feature type="domain" description="NodB homology" evidence="3">
    <location>
        <begin position="83"/>
        <end position="246"/>
    </location>
</feature>
<dbReference type="Gene3D" id="3.20.20.370">
    <property type="entry name" value="Glycoside hydrolase/deacetylase"/>
    <property type="match status" value="1"/>
</dbReference>
<dbReference type="SUPFAM" id="SSF88713">
    <property type="entry name" value="Glycoside hydrolase/deacetylase"/>
    <property type="match status" value="1"/>
</dbReference>
<dbReference type="HOGENOM" id="CLU_030024_5_1_0"/>
<dbReference type="OrthoDB" id="9778320at2"/>
<accession>A0A068NV40</accession>
<dbReference type="RefSeq" id="WP_025229436.1">
    <property type="nucleotide sequence ID" value="NZ_CP007139.1"/>
</dbReference>
<dbReference type="KEGG" id="fgi:OP10G_3247"/>
<dbReference type="InterPro" id="IPR011330">
    <property type="entry name" value="Glyco_hydro/deAcase_b/a-brl"/>
</dbReference>
<organism evidence="4 5">
    <name type="scientific">Fimbriimonas ginsengisoli Gsoil 348</name>
    <dbReference type="NCBI Taxonomy" id="661478"/>
    <lineage>
        <taxon>Bacteria</taxon>
        <taxon>Bacillati</taxon>
        <taxon>Armatimonadota</taxon>
        <taxon>Fimbriimonadia</taxon>
        <taxon>Fimbriimonadales</taxon>
        <taxon>Fimbriimonadaceae</taxon>
        <taxon>Fimbriimonas</taxon>
    </lineage>
</organism>
<dbReference type="PANTHER" id="PTHR34216:SF3">
    <property type="entry name" value="POLY-BETA-1,6-N-ACETYL-D-GLUCOSAMINE N-DEACETYLASE"/>
    <property type="match status" value="1"/>
</dbReference>
<dbReference type="STRING" id="661478.OP10G_3247"/>
<keyword evidence="2" id="KW-0732">Signal</keyword>
<dbReference type="PANTHER" id="PTHR34216">
    <property type="match status" value="1"/>
</dbReference>
<dbReference type="GO" id="GO:0005576">
    <property type="term" value="C:extracellular region"/>
    <property type="evidence" value="ECO:0007669"/>
    <property type="project" value="UniProtKB-SubCell"/>
</dbReference>
<evidence type="ECO:0000313" key="4">
    <source>
        <dbReference type="EMBL" id="AIE86615.1"/>
    </source>
</evidence>
<reference evidence="4 5" key="1">
    <citation type="journal article" date="2014" name="PLoS ONE">
        <title>The first complete genome sequence of the class fimbriimonadia in the phylum armatimonadetes.</title>
        <authorList>
            <person name="Hu Z.Y."/>
            <person name="Wang Y.Z."/>
            <person name="Im W.T."/>
            <person name="Wang S.Y."/>
            <person name="Zhao G.P."/>
            <person name="Zheng H.J."/>
            <person name="Quan Z.X."/>
        </authorList>
    </citation>
    <scope>NUCLEOTIDE SEQUENCE [LARGE SCALE GENOMIC DNA]</scope>
    <source>
        <strain evidence="4">Gsoil 348</strain>
    </source>
</reference>
<comment type="subcellular location">
    <subcellularLocation>
        <location evidence="1">Secreted</location>
    </subcellularLocation>
</comment>
<evidence type="ECO:0000313" key="5">
    <source>
        <dbReference type="Proteomes" id="UP000027982"/>
    </source>
</evidence>